<feature type="region of interest" description="Disordered" evidence="4">
    <location>
        <begin position="65"/>
        <end position="192"/>
    </location>
</feature>
<dbReference type="PROSITE" id="PS51688">
    <property type="entry name" value="ICA"/>
    <property type="match status" value="1"/>
</dbReference>
<evidence type="ECO:0000313" key="6">
    <source>
        <dbReference type="EMBL" id="QJA17806.1"/>
    </source>
</evidence>
<evidence type="ECO:0000256" key="2">
    <source>
        <dbReference type="ARBA" id="ARBA00022732"/>
    </source>
</evidence>
<feature type="coiled-coil region" evidence="3">
    <location>
        <begin position="1325"/>
        <end position="1359"/>
    </location>
</feature>
<proteinExistence type="predicted"/>
<feature type="compositionally biased region" description="Polar residues" evidence="4">
    <location>
        <begin position="112"/>
        <end position="135"/>
    </location>
</feature>
<feature type="compositionally biased region" description="Low complexity" evidence="4">
    <location>
        <begin position="79"/>
        <end position="111"/>
    </location>
</feature>
<evidence type="ECO:0000313" key="7">
    <source>
        <dbReference type="Proteomes" id="UP000516571"/>
    </source>
</evidence>
<feature type="domain" description="Peptidase S74" evidence="5">
    <location>
        <begin position="1233"/>
        <end position="1339"/>
    </location>
</feature>
<evidence type="ECO:0000256" key="3">
    <source>
        <dbReference type="SAM" id="Coils"/>
    </source>
</evidence>
<evidence type="ECO:0000256" key="4">
    <source>
        <dbReference type="SAM" id="MobiDB-lite"/>
    </source>
</evidence>
<keyword evidence="7" id="KW-1185">Reference proteome</keyword>
<keyword evidence="2" id="KW-0946">Virion</keyword>
<dbReference type="EMBL" id="MT233524">
    <property type="protein sequence ID" value="QJA17806.1"/>
    <property type="molecule type" value="Genomic_DNA"/>
</dbReference>
<gene>
    <name evidence="6" type="ORF">vBSenI1_45</name>
</gene>
<feature type="compositionally biased region" description="Low complexity" evidence="4">
    <location>
        <begin position="136"/>
        <end position="171"/>
    </location>
</feature>
<evidence type="ECO:0000256" key="1">
    <source>
        <dbReference type="ARBA" id="ARBA00004328"/>
    </source>
</evidence>
<name>A0A7L5CBE6_9CAUD</name>
<dbReference type="Proteomes" id="UP000516571">
    <property type="component" value="Segment"/>
</dbReference>
<sequence length="1360" mass="145879">MAITKIILQQMVTMDQNSITASKYPKYTVVLSNSISSITAGELTTAIESSKASAAAAKQSEINAKQSELNAKDSENEAEISAASSQQSATQSASSATASANSAKAAKTSETNAKASETAAKTSETNAKASETAAKTSETNANSSKAAAAASASAAKTSETNSATSASAAKTSETKAKASEIAAKTSETNAKASELKAKEYADIVAPSNFLSKSQNLGDIPNKSAARLNLEVLHQSRVNLDDTNLDTLRGGQAGFYYQSSNALATTEKGYPVRAAGSLEVIKNAANTVDGCHQIYRPYNTQDFYFSRWYDSAKSVWSTWSAFYAPESSDAYRTRIGLGALNNPQFANVNLVNVSDNARAASGIISGYLNNSSGTQRARYRLYSEVRGDNKEWVTIHLQSDTNTNKYAGLSIDGNFQINGNFIGNAISLSDVATSKVNLKIDRLDQWGSETWVYNASKTMRLGLTDNSWGAYSDTEKRWIPLDVSHGGTGGNNTSDARRNLEVMYRRFSTLTGQNLNDLNGDYAGFYYQSLSANATTARNYPIQEAGNLMVLQNGANGTPGCCQIYITFSSNRIYERSYNPGTSTWSPWGSILNSYDPSYCRQLIELGSQHAPLFAGLSLTGYSDSTVAAGGIINSYLRATDGTQRVRMRLYPEKTADGVAAATLQIMGEDTGPSYKTFHFKHNGQLYVPNEINTETIAVRNLTVTQRNLGIPTTGFMGDYQTINAPAGAVDGKYYPVILYTGGTSGYGITPVPIFVRTPGRSASHEMNNNVFSGYVTCGGWSDSPTMAHGMFTTYDPNELGILCIKGSNKDYAQHIAVYVHYKAFPVNIMTDPKVVITVPTEDYVLGTNGVKFKFGVTDAGDGNTEGNVSNILNFTGGGSGYYSTHPFRQGLSNNFALTNNLSTGDAFSATAPSFTFNGSVVGANSFSARGDAVTKNTYTSQLVNSADAIVGQSEFRATEEAGQIIVRDMSSSASHKFFNFNKDGTFLAPSGILSSTGVDWNTQHNTVNKFYGIAGQVNTPENNVVYGGIHVGFSGNYATQFAGRGSKFWARSIEGGTIGTWNRLITDKFADFGVPISISRNGECFTLRSSVSDTSESGYLAGRTANNTRMWYIGKSGGTKAVVVANDMTGASLNLGDDGNTSIRTPNYNGGIFADGSAVVVRRGNGRTFSYENNQTAAKSATILLWGNTTGRPSVVECKLSDGYLFYAQQSSDGSRVFNVNGKVEATNITQSSDRDLKDNIEEIQNATESLRKMKGYTYTLKENGLPYAGVIAQEVMEALPEAVSGFTKYTDLEGPTLTGEQLVGEERFYSVDYAAITGLLVQASRESDSRITALESEVSDLKKQIADLTLVVNSLLANR</sequence>
<dbReference type="Pfam" id="PF13884">
    <property type="entry name" value="Peptidase_S74"/>
    <property type="match status" value="1"/>
</dbReference>
<dbReference type="Gene3D" id="6.20.80.10">
    <property type="match status" value="1"/>
</dbReference>
<comment type="subcellular location">
    <subcellularLocation>
        <location evidence="1">Virion</location>
    </subcellularLocation>
</comment>
<keyword evidence="3" id="KW-0175">Coiled coil</keyword>
<dbReference type="CDD" id="cd19958">
    <property type="entry name" value="pyocin_knob"/>
    <property type="match status" value="2"/>
</dbReference>
<evidence type="ECO:0000259" key="5">
    <source>
        <dbReference type="PROSITE" id="PS51688"/>
    </source>
</evidence>
<organism evidence="6 7">
    <name type="scientific">Salmonella phage vB_Sen_I1</name>
    <dbReference type="NCBI Taxonomy" id="2723910"/>
    <lineage>
        <taxon>Viruses</taxon>
        <taxon>Duplodnaviria</taxon>
        <taxon>Heunggongvirae</taxon>
        <taxon>Uroviricota</taxon>
        <taxon>Caudoviricetes</taxon>
        <taxon>Demerecviridae</taxon>
        <taxon>Markadamsvirinae</taxon>
        <taxon>Tequintavirus</taxon>
        <taxon>Tequintavirus tvI1</taxon>
    </lineage>
</organism>
<reference evidence="6 7" key="1">
    <citation type="submission" date="2020-03" db="EMBL/GenBank/DDBJ databases">
        <authorList>
            <person name="Grabski M.Z."/>
        </authorList>
    </citation>
    <scope>NUCLEOTIDE SEQUENCE [LARGE SCALE GENOMIC DNA]</scope>
    <source>
        <strain evidence="7">vB_Sen_I1</strain>
    </source>
</reference>
<protein>
    <submittedName>
        <fullName evidence="6">Long tail fiber protein</fullName>
    </submittedName>
</protein>
<accession>A0A7L5CBE6</accession>
<dbReference type="GO" id="GO:0098015">
    <property type="term" value="C:virus tail"/>
    <property type="evidence" value="ECO:0007669"/>
    <property type="project" value="UniProtKB-KW"/>
</dbReference>
<dbReference type="InterPro" id="IPR030392">
    <property type="entry name" value="S74_ICA"/>
</dbReference>
<keyword evidence="2" id="KW-1227">Viral tail protein</keyword>